<dbReference type="EMBL" id="CP030073">
    <property type="protein sequence ID" value="AWW38397.1"/>
    <property type="molecule type" value="Genomic_DNA"/>
</dbReference>
<organism evidence="1 2">
    <name type="scientific">Streptomyces cadmiisoli</name>
    <dbReference type="NCBI Taxonomy" id="2184053"/>
    <lineage>
        <taxon>Bacteria</taxon>
        <taxon>Bacillati</taxon>
        <taxon>Actinomycetota</taxon>
        <taxon>Actinomycetes</taxon>
        <taxon>Kitasatosporales</taxon>
        <taxon>Streptomycetaceae</taxon>
        <taxon>Streptomyces</taxon>
        <taxon>Streptomyces aurantiacus group</taxon>
    </lineage>
</organism>
<evidence type="ECO:0000313" key="2">
    <source>
        <dbReference type="Proteomes" id="UP000249616"/>
    </source>
</evidence>
<gene>
    <name evidence="1" type="ORF">DN051_18485</name>
</gene>
<protein>
    <submittedName>
        <fullName evidence="1">Uncharacterized protein</fullName>
    </submittedName>
</protein>
<evidence type="ECO:0000313" key="1">
    <source>
        <dbReference type="EMBL" id="AWW38397.1"/>
    </source>
</evidence>
<keyword evidence="2" id="KW-1185">Reference proteome</keyword>
<accession>A0A2Z4J068</accession>
<name>A0A2Z4J068_9ACTN</name>
<dbReference type="KEGG" id="scad:DN051_18485"/>
<sequence length="251" mass="27394">MSTIRPEDLMAEANNLSPVIAVALRAAEENSKGIDSDGAISVATKLTTAARDAQRTLADVSKFPAGRRAEADEILAKAERSFNDWRQNIETHELVFLAELHTSIFKAPTGTDGLIARLDAEQVLRRRDMSLHDVFRMLVRAGGQVAQLAVSPWLELVASGRPNSDAKTLRVIAETEFLQNAADTGNETARKLLDAPAKYAKVRSSMDKIASECLGVNRSAFAERALSWGSEAPQKDAEIRALKAQLRTLKK</sequence>
<proteinExistence type="predicted"/>
<reference evidence="1 2" key="1">
    <citation type="journal article" date="2019" name="Int. J. Syst. Evol. Microbiol.">
        <title>Streptomyces cadmiisoli sp. nov., a novel actinomycete isolated from cadmium-contaminated soil.</title>
        <authorList>
            <person name="Li K."/>
            <person name="Tang X."/>
            <person name="Zhao J."/>
            <person name="Guo Y."/>
            <person name="Tang Y."/>
            <person name="Gao J."/>
        </authorList>
    </citation>
    <scope>NUCLEOTIDE SEQUENCE [LARGE SCALE GENOMIC DNA]</scope>
    <source>
        <strain evidence="1 2">ZFG47</strain>
    </source>
</reference>
<dbReference type="AlphaFoldDB" id="A0A2Z4J068"/>
<dbReference type="Proteomes" id="UP000249616">
    <property type="component" value="Chromosome"/>
</dbReference>